<dbReference type="OrthoDB" id="3798229at2759"/>
<dbReference type="EMBL" id="FP929072">
    <property type="protein sequence ID" value="CBX91279.1"/>
    <property type="molecule type" value="Genomic_DNA"/>
</dbReference>
<dbReference type="VEuPathDB" id="FungiDB:LEMA_P067870.1"/>
<dbReference type="HOGENOM" id="CLU_1845455_0_0_1"/>
<feature type="compositionally biased region" description="Polar residues" evidence="1">
    <location>
        <begin position="29"/>
        <end position="39"/>
    </location>
</feature>
<keyword evidence="3" id="KW-1185">Reference proteome</keyword>
<name>E4ZJJ4_LEPMJ</name>
<accession>E4ZJJ4</accession>
<reference evidence="3" key="1">
    <citation type="journal article" date="2011" name="Nat. Commun.">
        <title>Effector diversification within compartments of the Leptosphaeria maculans genome affected by Repeat-Induced Point mutations.</title>
        <authorList>
            <person name="Rouxel T."/>
            <person name="Grandaubert J."/>
            <person name="Hane J.K."/>
            <person name="Hoede C."/>
            <person name="van de Wouw A.P."/>
            <person name="Couloux A."/>
            <person name="Dominguez V."/>
            <person name="Anthouard V."/>
            <person name="Bally P."/>
            <person name="Bourras S."/>
            <person name="Cozijnsen A.J."/>
            <person name="Ciuffetti L.M."/>
            <person name="Degrave A."/>
            <person name="Dilmaghani A."/>
            <person name="Duret L."/>
            <person name="Fudal I."/>
            <person name="Goodwin S.B."/>
            <person name="Gout L."/>
            <person name="Glaser N."/>
            <person name="Linglin J."/>
            <person name="Kema G.H.J."/>
            <person name="Lapalu N."/>
            <person name="Lawrence C.B."/>
            <person name="May K."/>
            <person name="Meyer M."/>
            <person name="Ollivier B."/>
            <person name="Poulain J."/>
            <person name="Schoch C.L."/>
            <person name="Simon A."/>
            <person name="Spatafora J.W."/>
            <person name="Stachowiak A."/>
            <person name="Turgeon B.G."/>
            <person name="Tyler B.M."/>
            <person name="Vincent D."/>
            <person name="Weissenbach J."/>
            <person name="Amselem J."/>
            <person name="Quesneville H."/>
            <person name="Oliver R.P."/>
            <person name="Wincker P."/>
            <person name="Balesdent M.-H."/>
            <person name="Howlett B.J."/>
        </authorList>
    </citation>
    <scope>NUCLEOTIDE SEQUENCE [LARGE SCALE GENOMIC DNA]</scope>
    <source>
        <strain evidence="3">JN3 / isolate v23.1.3 / race Av1-4-5-6-7-8</strain>
    </source>
</reference>
<gene>
    <name evidence="2" type="ORF">LEMA_P067870.1</name>
</gene>
<feature type="region of interest" description="Disordered" evidence="1">
    <location>
        <begin position="1"/>
        <end position="45"/>
    </location>
</feature>
<dbReference type="AlphaFoldDB" id="E4ZJJ4"/>
<dbReference type="Proteomes" id="UP000002668">
    <property type="component" value="Genome"/>
</dbReference>
<sequence length="139" mass="15086">MANQAEKPPLSETPFHVLPAPYPGPIDGHSTSSPPNQSTAGGGVRKQIEKMVKAVERRIDKQVLAAQIRAYDLSPMPSTKSMVLWLLQNPDGSMHLYNSSIQLGNAFNVQLLLAPQKIPTIDVLVLRIGVPLTSGENRP</sequence>
<evidence type="ECO:0000256" key="1">
    <source>
        <dbReference type="SAM" id="MobiDB-lite"/>
    </source>
</evidence>
<protein>
    <submittedName>
        <fullName evidence="2">Predicted protein</fullName>
    </submittedName>
</protein>
<evidence type="ECO:0000313" key="3">
    <source>
        <dbReference type="Proteomes" id="UP000002668"/>
    </source>
</evidence>
<evidence type="ECO:0000313" key="2">
    <source>
        <dbReference type="EMBL" id="CBX91279.1"/>
    </source>
</evidence>
<proteinExistence type="predicted"/>
<dbReference type="InParanoid" id="E4ZJJ4"/>
<dbReference type="GeneID" id="13287658"/>
<organism evidence="3">
    <name type="scientific">Leptosphaeria maculans (strain JN3 / isolate v23.1.3 / race Av1-4-5-6-7-8)</name>
    <name type="common">Blackleg fungus</name>
    <name type="synonym">Phoma lingam</name>
    <dbReference type="NCBI Taxonomy" id="985895"/>
    <lineage>
        <taxon>Eukaryota</taxon>
        <taxon>Fungi</taxon>
        <taxon>Dikarya</taxon>
        <taxon>Ascomycota</taxon>
        <taxon>Pezizomycotina</taxon>
        <taxon>Dothideomycetes</taxon>
        <taxon>Pleosporomycetidae</taxon>
        <taxon>Pleosporales</taxon>
        <taxon>Pleosporineae</taxon>
        <taxon>Leptosphaeriaceae</taxon>
        <taxon>Plenodomus</taxon>
        <taxon>Plenodomus lingam/Leptosphaeria maculans species complex</taxon>
    </lineage>
</organism>